<reference evidence="1" key="1">
    <citation type="journal article" date="2014" name="Front. Microbiol.">
        <title>High frequency of phylogenetically diverse reductive dehalogenase-homologous genes in deep subseafloor sedimentary metagenomes.</title>
        <authorList>
            <person name="Kawai M."/>
            <person name="Futagami T."/>
            <person name="Toyoda A."/>
            <person name="Takaki Y."/>
            <person name="Nishi S."/>
            <person name="Hori S."/>
            <person name="Arai W."/>
            <person name="Tsubouchi T."/>
            <person name="Morono Y."/>
            <person name="Uchiyama I."/>
            <person name="Ito T."/>
            <person name="Fujiyama A."/>
            <person name="Inagaki F."/>
            <person name="Takami H."/>
        </authorList>
    </citation>
    <scope>NUCLEOTIDE SEQUENCE</scope>
    <source>
        <strain evidence="1">Expedition CK06-06</strain>
    </source>
</reference>
<organism evidence="1">
    <name type="scientific">marine sediment metagenome</name>
    <dbReference type="NCBI Taxonomy" id="412755"/>
    <lineage>
        <taxon>unclassified sequences</taxon>
        <taxon>metagenomes</taxon>
        <taxon>ecological metagenomes</taxon>
    </lineage>
</organism>
<dbReference type="EMBL" id="BART01001894">
    <property type="protein sequence ID" value="GAG73827.1"/>
    <property type="molecule type" value="Genomic_DNA"/>
</dbReference>
<comment type="caution">
    <text evidence="1">The sequence shown here is derived from an EMBL/GenBank/DDBJ whole genome shotgun (WGS) entry which is preliminary data.</text>
</comment>
<sequence>FGAEFEITVVPPGKGVGPEFFKQAEDRKKGGYAYDQIDEGPELGTGTD</sequence>
<name>X1AXA1_9ZZZZ</name>
<dbReference type="AlphaFoldDB" id="X1AXA1"/>
<protein>
    <submittedName>
        <fullName evidence="1">Uncharacterized protein</fullName>
    </submittedName>
</protein>
<feature type="non-terminal residue" evidence="1">
    <location>
        <position position="1"/>
    </location>
</feature>
<gene>
    <name evidence="1" type="ORF">S01H4_06234</name>
</gene>
<evidence type="ECO:0000313" key="1">
    <source>
        <dbReference type="EMBL" id="GAG73827.1"/>
    </source>
</evidence>
<proteinExistence type="predicted"/>
<accession>X1AXA1</accession>